<dbReference type="SUPFAM" id="SSF48264">
    <property type="entry name" value="Cytochrome P450"/>
    <property type="match status" value="1"/>
</dbReference>
<comment type="similarity">
    <text evidence="1">Belongs to the cytochrome P450 family.</text>
</comment>
<dbReference type="Pfam" id="PF00067">
    <property type="entry name" value="p450"/>
    <property type="match status" value="1"/>
</dbReference>
<comment type="caution">
    <text evidence="5">The sequence shown here is derived from an EMBL/GenBank/DDBJ whole genome shotgun (WGS) entry which is preliminary data.</text>
</comment>
<dbReference type="Proteomes" id="UP001605036">
    <property type="component" value="Unassembled WGS sequence"/>
</dbReference>
<evidence type="ECO:0000313" key="5">
    <source>
        <dbReference type="EMBL" id="KAL2628996.1"/>
    </source>
</evidence>
<dbReference type="InterPro" id="IPR001128">
    <property type="entry name" value="Cyt_P450"/>
</dbReference>
<dbReference type="GO" id="GO:0046872">
    <property type="term" value="F:metal ion binding"/>
    <property type="evidence" value="ECO:0007669"/>
    <property type="project" value="UniProtKB-KW"/>
</dbReference>
<protein>
    <submittedName>
        <fullName evidence="5">Uncharacterized protein</fullName>
    </submittedName>
</protein>
<dbReference type="Gene3D" id="1.10.630.10">
    <property type="entry name" value="Cytochrome P450"/>
    <property type="match status" value="1"/>
</dbReference>
<dbReference type="InterPro" id="IPR036396">
    <property type="entry name" value="Cyt_P450_sf"/>
</dbReference>
<dbReference type="AlphaFoldDB" id="A0ABD1YE06"/>
<name>A0ABD1YE06_9MARC</name>
<evidence type="ECO:0000256" key="2">
    <source>
        <dbReference type="ARBA" id="ARBA00022723"/>
    </source>
</evidence>
<keyword evidence="6" id="KW-1185">Reference proteome</keyword>
<keyword evidence="2" id="KW-0479">Metal-binding</keyword>
<keyword evidence="4" id="KW-0408">Iron</keyword>
<dbReference type="GO" id="GO:0016491">
    <property type="term" value="F:oxidoreductase activity"/>
    <property type="evidence" value="ECO:0007669"/>
    <property type="project" value="UniProtKB-KW"/>
</dbReference>
<sequence>MDLVVGRGRLVEESDLPNLPYLLNDIVKEIFRLHPVEARLMVPHVSAEDCEIQGYKIPAKGILFLSVCKHHPVRDPEQCKRPRNSTLRDSLAMRRMCMAWTSIFYCSEVAVEYVLAKGWHFL</sequence>
<dbReference type="PANTHER" id="PTHR47944">
    <property type="entry name" value="CYTOCHROME P450 98A9"/>
    <property type="match status" value="1"/>
</dbReference>
<proteinExistence type="inferred from homology"/>
<evidence type="ECO:0000256" key="3">
    <source>
        <dbReference type="ARBA" id="ARBA00023002"/>
    </source>
</evidence>
<gene>
    <name evidence="5" type="ORF">R1flu_013682</name>
</gene>
<dbReference type="EMBL" id="JBHFFA010000004">
    <property type="protein sequence ID" value="KAL2628996.1"/>
    <property type="molecule type" value="Genomic_DNA"/>
</dbReference>
<keyword evidence="3" id="KW-0560">Oxidoreductase</keyword>
<evidence type="ECO:0000256" key="4">
    <source>
        <dbReference type="ARBA" id="ARBA00023004"/>
    </source>
</evidence>
<accession>A0ABD1YE06</accession>
<evidence type="ECO:0000313" key="6">
    <source>
        <dbReference type="Proteomes" id="UP001605036"/>
    </source>
</evidence>
<dbReference type="PANTHER" id="PTHR47944:SF16">
    <property type="entry name" value="CYTOCHROME P450 FAMILY 1 SUBFAMILY A POLYPEPTIDE 1"/>
    <property type="match status" value="1"/>
</dbReference>
<evidence type="ECO:0000256" key="1">
    <source>
        <dbReference type="ARBA" id="ARBA00010617"/>
    </source>
</evidence>
<reference evidence="5 6" key="1">
    <citation type="submission" date="2024-09" db="EMBL/GenBank/DDBJ databases">
        <title>Chromosome-scale assembly of Riccia fluitans.</title>
        <authorList>
            <person name="Paukszto L."/>
            <person name="Sawicki J."/>
            <person name="Karawczyk K."/>
            <person name="Piernik-Szablinska J."/>
            <person name="Szczecinska M."/>
            <person name="Mazdziarz M."/>
        </authorList>
    </citation>
    <scope>NUCLEOTIDE SEQUENCE [LARGE SCALE GENOMIC DNA]</scope>
    <source>
        <strain evidence="5">Rf_01</strain>
        <tissue evidence="5">Aerial parts of the thallus</tissue>
    </source>
</reference>
<organism evidence="5 6">
    <name type="scientific">Riccia fluitans</name>
    <dbReference type="NCBI Taxonomy" id="41844"/>
    <lineage>
        <taxon>Eukaryota</taxon>
        <taxon>Viridiplantae</taxon>
        <taxon>Streptophyta</taxon>
        <taxon>Embryophyta</taxon>
        <taxon>Marchantiophyta</taxon>
        <taxon>Marchantiopsida</taxon>
        <taxon>Marchantiidae</taxon>
        <taxon>Marchantiales</taxon>
        <taxon>Ricciaceae</taxon>
        <taxon>Riccia</taxon>
    </lineage>
</organism>